<dbReference type="SUPFAM" id="SSF53850">
    <property type="entry name" value="Periplasmic binding protein-like II"/>
    <property type="match status" value="1"/>
</dbReference>
<keyword evidence="6" id="KW-1185">Reference proteome</keyword>
<sequence length="276" mass="29165">MLFSSKYSKFLCAAVCSALVGVLTTSAAAADIKVPDRIKTAGKVVFCTDVGFPPWEMYDPNTQQPTGFDVDIAAAVSKAMGVKSEHKNIGFDGLIPALMANQCDAIISGFYEKPERAKVVDFANYAQTGSSVIVKATSDFDAKTLKDFSGKKVAVGIGTAGETTMNETNEALKAEGKDEITVVAVQTSAEAFQQLAVGLVQGYLGSTDQAGYYNKQQPGSVKLQGEQVVALPVGIATRPNDKGLHEAFNQAISAIKANGDYETVLKAWGFEALALN</sequence>
<evidence type="ECO:0000259" key="4">
    <source>
        <dbReference type="SMART" id="SM00062"/>
    </source>
</evidence>
<evidence type="ECO:0000313" key="5">
    <source>
        <dbReference type="EMBL" id="MBB3967005.1"/>
    </source>
</evidence>
<comment type="subcellular location">
    <subcellularLocation>
        <location evidence="1">Periplasm</location>
    </subcellularLocation>
</comment>
<dbReference type="Gene3D" id="3.40.190.10">
    <property type="entry name" value="Periplasmic binding protein-like II"/>
    <property type="match status" value="2"/>
</dbReference>
<evidence type="ECO:0000256" key="2">
    <source>
        <dbReference type="ARBA" id="ARBA00022729"/>
    </source>
</evidence>
<dbReference type="Proteomes" id="UP000582090">
    <property type="component" value="Unassembled WGS sequence"/>
</dbReference>
<dbReference type="Pfam" id="PF00497">
    <property type="entry name" value="SBP_bac_3"/>
    <property type="match status" value="1"/>
</dbReference>
<protein>
    <submittedName>
        <fullName evidence="5">Polar amino acid transport system substrate-binding protein</fullName>
    </submittedName>
</protein>
<keyword evidence="2 3" id="KW-0732">Signal</keyword>
<reference evidence="5 6" key="1">
    <citation type="submission" date="2020-08" db="EMBL/GenBank/DDBJ databases">
        <title>Genomic Encyclopedia of Type Strains, Phase IV (KMG-IV): sequencing the most valuable type-strain genomes for metagenomic binning, comparative biology and taxonomic classification.</title>
        <authorList>
            <person name="Goeker M."/>
        </authorList>
    </citation>
    <scope>NUCLEOTIDE SEQUENCE [LARGE SCALE GENOMIC DNA]</scope>
    <source>
        <strain evidence="5 6">DSM 26575</strain>
    </source>
</reference>
<accession>A0A7W6CTT2</accession>
<dbReference type="PANTHER" id="PTHR35936:SF17">
    <property type="entry name" value="ARGININE-BINDING EXTRACELLULAR PROTEIN ARTP"/>
    <property type="match status" value="1"/>
</dbReference>
<dbReference type="GO" id="GO:0042597">
    <property type="term" value="C:periplasmic space"/>
    <property type="evidence" value="ECO:0007669"/>
    <property type="project" value="UniProtKB-SubCell"/>
</dbReference>
<proteinExistence type="predicted"/>
<evidence type="ECO:0000256" key="1">
    <source>
        <dbReference type="ARBA" id="ARBA00004418"/>
    </source>
</evidence>
<dbReference type="EMBL" id="JACIDW010000028">
    <property type="protein sequence ID" value="MBB3967005.1"/>
    <property type="molecule type" value="Genomic_DNA"/>
</dbReference>
<gene>
    <name evidence="5" type="ORF">GGQ67_004698</name>
</gene>
<dbReference type="PANTHER" id="PTHR35936">
    <property type="entry name" value="MEMBRANE-BOUND LYTIC MUREIN TRANSGLYCOSYLASE F"/>
    <property type="match status" value="1"/>
</dbReference>
<dbReference type="SMART" id="SM00062">
    <property type="entry name" value="PBPb"/>
    <property type="match status" value="1"/>
</dbReference>
<name>A0A7W6CTT2_9HYPH</name>
<dbReference type="InterPro" id="IPR001638">
    <property type="entry name" value="Solute-binding_3/MltF_N"/>
</dbReference>
<dbReference type="CDD" id="cd01004">
    <property type="entry name" value="PBP2_MidA_like"/>
    <property type="match status" value="1"/>
</dbReference>
<dbReference type="RefSeq" id="WP_183902452.1">
    <property type="nucleotide sequence ID" value="NZ_JACIDW010000028.1"/>
</dbReference>
<organism evidence="5 6">
    <name type="scientific">Rhizobium metallidurans</name>
    <dbReference type="NCBI Taxonomy" id="1265931"/>
    <lineage>
        <taxon>Bacteria</taxon>
        <taxon>Pseudomonadati</taxon>
        <taxon>Pseudomonadota</taxon>
        <taxon>Alphaproteobacteria</taxon>
        <taxon>Hyphomicrobiales</taxon>
        <taxon>Rhizobiaceae</taxon>
        <taxon>Rhizobium/Agrobacterium group</taxon>
        <taxon>Rhizobium</taxon>
    </lineage>
</organism>
<feature type="chain" id="PRO_5031106034" evidence="3">
    <location>
        <begin position="30"/>
        <end position="276"/>
    </location>
</feature>
<evidence type="ECO:0000313" key="6">
    <source>
        <dbReference type="Proteomes" id="UP000582090"/>
    </source>
</evidence>
<feature type="signal peptide" evidence="3">
    <location>
        <begin position="1"/>
        <end position="29"/>
    </location>
</feature>
<comment type="caution">
    <text evidence="5">The sequence shown here is derived from an EMBL/GenBank/DDBJ whole genome shotgun (WGS) entry which is preliminary data.</text>
</comment>
<feature type="domain" description="Solute-binding protein family 3/N-terminal" evidence="4">
    <location>
        <begin position="43"/>
        <end position="272"/>
    </location>
</feature>
<dbReference type="AlphaFoldDB" id="A0A7W6CTT2"/>
<evidence type="ECO:0000256" key="3">
    <source>
        <dbReference type="SAM" id="SignalP"/>
    </source>
</evidence>